<keyword evidence="12" id="KW-1185">Reference proteome</keyword>
<keyword evidence="1 8" id="KW-0963">Cytoplasm</keyword>
<dbReference type="InterPro" id="IPR028591">
    <property type="entry name" value="DIS3L2"/>
</dbReference>
<evidence type="ECO:0000256" key="6">
    <source>
        <dbReference type="ARBA" id="ARBA00022842"/>
    </source>
</evidence>
<dbReference type="EC" id="3.1.13.-" evidence="8"/>
<accession>A0A9Q1M521</accession>
<keyword evidence="8" id="KW-0464">Manganese</keyword>
<name>A0A9Q1M521_9SOLA</name>
<comment type="function">
    <text evidence="8">3'-5'-exoribonuclease that specifically recognizes RNAs polyuridylated at their 3' end and mediates their degradation. Component of an exosome-independent RNA degradation pathway that mediates degradation of cytoplasmic mRNAs that have been deadenylated and subsequently uridylated at their 3'.</text>
</comment>
<dbReference type="SMART" id="SM00955">
    <property type="entry name" value="RNB"/>
    <property type="match status" value="1"/>
</dbReference>
<dbReference type="Gene3D" id="2.40.50.690">
    <property type="match status" value="1"/>
</dbReference>
<dbReference type="PROSITE" id="PS01175">
    <property type="entry name" value="RIBONUCLEASE_II"/>
    <property type="match status" value="1"/>
</dbReference>
<keyword evidence="6 8" id="KW-0460">Magnesium</keyword>
<dbReference type="GO" id="GO:0003723">
    <property type="term" value="F:RNA binding"/>
    <property type="evidence" value="ECO:0007669"/>
    <property type="project" value="UniProtKB-KW"/>
</dbReference>
<dbReference type="AlphaFoldDB" id="A0A9Q1M521"/>
<sequence length="1151" mass="128355">MKKKTGDNMVGHSDTSSLPSHIPLAQLVIDLNHNVLDSYRTQDLVENTKEAEDNDKADYNKNIQYDDFTLDADGDGQQKLVELCDKTGVSPPRRAESSGQTQNQSVVVVADNNNFKDKKKNRRSRRSKQNSPPTPASSSLTSCLGESNFKGGVPIVDHEGSRELSMPRASNIAFTSLPTMRLNEQAAETESLPVQLTFSPGVGGQIYSGSCSDPIVYGDPPITSYPERKYFSSHWPAEAVHKALERGQLFKASIRVNAHNRLEAYCKVDGVRTDVLISGAAAQNRAVEGDIVAVEVDPPSLWTRMKGYTAGIENSALVDDGMLESDNSDFVRENCKGKNKVDTDYEFSNCGNCSSPLENALGYRSRGEISDPEEKVPAENDYVNRHNLEPSIVGCYSEINDAMHVTERLSAAVNSFPSKRPTGRVVAILEGSPRRDTIVGFLSVKKWMWSREGNKKDLKKNKHLSTALNCQYLLLTPNDPRFPKMMVPFKNLPDFILKRLESGDVAVEMDLVAARIADWAEENYIPEAHVTDIFGRGGEVKAQLSATLYENAIDSSEFCQETLACLPIIPWEIPKEELQSRRDIRNSCVFTIDPATATELDDALSVERLPDGNFRVGVHIADVSYFVLTDSALDVNAQERSTSVYLLQSKLPMLPPLLSENLGSLNPGVDRLTFSIFWDINQSGEVIQRWIGRTIIQSCCKLSYEHAQDIIDGLLDDPSSYKGEAVLHGLFRWSDVGTSVKNLYEISKILKKKRFEDGALSLESPKIIFLFDEEGIPYDSVLSGRKESDMLVEEFMLLANRTAAEVITRAYPSSALLRRHPEPNPRKLREFESFCSKHGLRLDTTSGQIHNSLECIRRELVDDSVLLDILMSYAARPMQLAAYFCSGDVEDENDRGHYALAIPLYTHFTSPLRRYPDILVHRMLAAAVEAEEVYLKLKYPDGGRQRCLTDVYFDKDAIGSPEAQEALSAAASKHKVPCAETVAGIASHCNERKLACRYVKDAMEKLYMWVLLKRKEILFSEARVMGLGPRFMSLYIHKLATEQRIYYDEVEGLTVEWLEATSTLVLSPSTNKHFNRRGSPGRCRSLEEVSLILSPCELNQELDLCGTKIEPAVFPVTLRLLSTITVALHAIGGGYGPLDIGARLFITSYFK</sequence>
<dbReference type="InterPro" id="IPR001900">
    <property type="entry name" value="RNase_II/R"/>
</dbReference>
<keyword evidence="4 8" id="KW-0378">Hydrolase</keyword>
<evidence type="ECO:0000313" key="12">
    <source>
        <dbReference type="Proteomes" id="UP001152561"/>
    </source>
</evidence>
<dbReference type="GO" id="GO:0000956">
    <property type="term" value="P:nuclear-transcribed mRNA catabolic process"/>
    <property type="evidence" value="ECO:0007669"/>
    <property type="project" value="UniProtKB-UniRule"/>
</dbReference>
<keyword evidence="2 8" id="KW-0540">Nuclease</keyword>
<evidence type="ECO:0000256" key="5">
    <source>
        <dbReference type="ARBA" id="ARBA00022839"/>
    </source>
</evidence>
<feature type="compositionally biased region" description="Polar residues" evidence="9">
    <location>
        <begin position="97"/>
        <end position="106"/>
    </location>
</feature>
<dbReference type="InterPro" id="IPR033771">
    <property type="entry name" value="Rrp44_CSD1"/>
</dbReference>
<feature type="binding site" evidence="8">
    <location>
        <position position="593"/>
    </location>
    <ligand>
        <name>Mg(2+)</name>
        <dbReference type="ChEBI" id="CHEBI:18420"/>
    </ligand>
</feature>
<dbReference type="GO" id="GO:0046872">
    <property type="term" value="F:metal ion binding"/>
    <property type="evidence" value="ECO:0007669"/>
    <property type="project" value="UniProtKB-KW"/>
</dbReference>
<evidence type="ECO:0000256" key="9">
    <source>
        <dbReference type="SAM" id="MobiDB-lite"/>
    </source>
</evidence>
<dbReference type="PANTHER" id="PTHR23355">
    <property type="entry name" value="RIBONUCLEASE"/>
    <property type="match status" value="1"/>
</dbReference>
<evidence type="ECO:0000256" key="3">
    <source>
        <dbReference type="ARBA" id="ARBA00022723"/>
    </source>
</evidence>
<dbReference type="InterPro" id="IPR022966">
    <property type="entry name" value="RNase_II/R_CS"/>
</dbReference>
<evidence type="ECO:0000256" key="8">
    <source>
        <dbReference type="HAMAP-Rule" id="MF_03045"/>
    </source>
</evidence>
<dbReference type="InterPro" id="IPR050180">
    <property type="entry name" value="RNR_Ribonuclease"/>
</dbReference>
<comment type="cofactor">
    <cofactor evidence="8">
        <name>Mg(2+)</name>
        <dbReference type="ChEBI" id="CHEBI:18420"/>
    </cofactor>
    <cofactor evidence="8">
        <name>Mn(2+)</name>
        <dbReference type="ChEBI" id="CHEBI:29035"/>
    </cofactor>
</comment>
<comment type="subcellular location">
    <subcellularLocation>
        <location evidence="8">Cytoplasm</location>
    </subcellularLocation>
    <subcellularLocation>
        <location evidence="8">Cytoplasm</location>
        <location evidence="8">P-body</location>
    </subcellularLocation>
</comment>
<dbReference type="InterPro" id="IPR012340">
    <property type="entry name" value="NA-bd_OB-fold"/>
</dbReference>
<feature type="region of interest" description="Disordered" evidence="9">
    <location>
        <begin position="88"/>
        <end position="145"/>
    </location>
</feature>
<feature type="site" description="Important for catalytic activity" evidence="8">
    <location>
        <position position="601"/>
    </location>
</feature>
<dbReference type="FunFam" id="2.40.50.690:FF:000007">
    <property type="entry name" value="DIS3-like exonuclease 2"/>
    <property type="match status" value="1"/>
</dbReference>
<evidence type="ECO:0000256" key="4">
    <source>
        <dbReference type="ARBA" id="ARBA00022801"/>
    </source>
</evidence>
<reference evidence="12" key="1">
    <citation type="journal article" date="2023" name="Proc. Natl. Acad. Sci. U.S.A.">
        <title>Genomic and structural basis for evolution of tropane alkaloid biosynthesis.</title>
        <authorList>
            <person name="Wanga Y.-J."/>
            <person name="Taina T."/>
            <person name="Yua J.-Y."/>
            <person name="Lia J."/>
            <person name="Xua B."/>
            <person name="Chenc J."/>
            <person name="D'Auriad J.C."/>
            <person name="Huanga J.-P."/>
            <person name="Huanga S.-X."/>
        </authorList>
    </citation>
    <scope>NUCLEOTIDE SEQUENCE [LARGE SCALE GENOMIC DNA]</scope>
    <source>
        <strain evidence="12">cv. KIB-2019</strain>
    </source>
</reference>
<evidence type="ECO:0000313" key="11">
    <source>
        <dbReference type="EMBL" id="KAJ8551210.1"/>
    </source>
</evidence>
<feature type="compositionally biased region" description="Basic residues" evidence="9">
    <location>
        <begin position="117"/>
        <end position="128"/>
    </location>
</feature>
<comment type="similarity">
    <text evidence="8">Belongs to the RNR ribonuclease family. DIS3L2 subfamily.</text>
</comment>
<dbReference type="InterPro" id="IPR041505">
    <property type="entry name" value="Dis3_CSD2"/>
</dbReference>
<feature type="domain" description="RNB" evidence="10">
    <location>
        <begin position="581"/>
        <end position="930"/>
    </location>
</feature>
<gene>
    <name evidence="11" type="ORF">K7X08_000580</name>
</gene>
<dbReference type="Proteomes" id="UP001152561">
    <property type="component" value="Unassembled WGS sequence"/>
</dbReference>
<evidence type="ECO:0000256" key="1">
    <source>
        <dbReference type="ARBA" id="ARBA00022490"/>
    </source>
</evidence>
<comment type="caution">
    <text evidence="11">The sequence shown here is derived from an EMBL/GenBank/DDBJ whole genome shotgun (WGS) entry which is preliminary data.</text>
</comment>
<evidence type="ECO:0000256" key="7">
    <source>
        <dbReference type="ARBA" id="ARBA00022884"/>
    </source>
</evidence>
<dbReference type="Pfam" id="PF17216">
    <property type="entry name" value="Rrp44_CSD1"/>
    <property type="match status" value="1"/>
</dbReference>
<dbReference type="Pfam" id="PF17849">
    <property type="entry name" value="OB_Dis3"/>
    <property type="match status" value="1"/>
</dbReference>
<dbReference type="Gene3D" id="2.40.50.700">
    <property type="match status" value="1"/>
</dbReference>
<organism evidence="11 12">
    <name type="scientific">Anisodus acutangulus</name>
    <dbReference type="NCBI Taxonomy" id="402998"/>
    <lineage>
        <taxon>Eukaryota</taxon>
        <taxon>Viridiplantae</taxon>
        <taxon>Streptophyta</taxon>
        <taxon>Embryophyta</taxon>
        <taxon>Tracheophyta</taxon>
        <taxon>Spermatophyta</taxon>
        <taxon>Magnoliopsida</taxon>
        <taxon>eudicotyledons</taxon>
        <taxon>Gunneridae</taxon>
        <taxon>Pentapetalae</taxon>
        <taxon>asterids</taxon>
        <taxon>lamiids</taxon>
        <taxon>Solanales</taxon>
        <taxon>Solanaceae</taxon>
        <taxon>Solanoideae</taxon>
        <taxon>Hyoscyameae</taxon>
        <taxon>Anisodus</taxon>
    </lineage>
</organism>
<dbReference type="GO" id="GO:0000932">
    <property type="term" value="C:P-body"/>
    <property type="evidence" value="ECO:0007669"/>
    <property type="project" value="UniProtKB-SubCell"/>
</dbReference>
<keyword evidence="7 8" id="KW-0694">RNA-binding</keyword>
<evidence type="ECO:0000256" key="2">
    <source>
        <dbReference type="ARBA" id="ARBA00022722"/>
    </source>
</evidence>
<feature type="binding site" evidence="8">
    <location>
        <position position="602"/>
    </location>
    <ligand>
        <name>Mg(2+)</name>
        <dbReference type="ChEBI" id="CHEBI:18420"/>
    </ligand>
</feature>
<dbReference type="SUPFAM" id="SSF50249">
    <property type="entry name" value="Nucleic acid-binding proteins"/>
    <property type="match status" value="3"/>
</dbReference>
<dbReference type="GO" id="GO:0000175">
    <property type="term" value="F:3'-5'-RNA exonuclease activity"/>
    <property type="evidence" value="ECO:0007669"/>
    <property type="project" value="UniProtKB-UniRule"/>
</dbReference>
<dbReference type="EMBL" id="JAJAGQ010000010">
    <property type="protein sequence ID" value="KAJ8551210.1"/>
    <property type="molecule type" value="Genomic_DNA"/>
</dbReference>
<keyword evidence="5 8" id="KW-0269">Exonuclease</keyword>
<proteinExistence type="inferred from homology"/>
<dbReference type="GO" id="GO:1990074">
    <property type="term" value="P:polyuridylation-dependent mRNA catabolic process"/>
    <property type="evidence" value="ECO:0007669"/>
    <property type="project" value="UniProtKB-UniRule"/>
</dbReference>
<evidence type="ECO:0000259" key="10">
    <source>
        <dbReference type="SMART" id="SM00955"/>
    </source>
</evidence>
<dbReference type="OrthoDB" id="372421at2759"/>
<keyword evidence="3 8" id="KW-0479">Metal-binding</keyword>
<dbReference type="HAMAP" id="MF_03045">
    <property type="entry name" value="DIS3L2"/>
    <property type="match status" value="1"/>
</dbReference>
<protein>
    <recommendedName>
        <fullName evidence="8">DIS3-like exonuclease 2</fullName>
        <ecNumber evidence="8">3.1.13.-</ecNumber>
    </recommendedName>
</protein>
<dbReference type="Pfam" id="PF00773">
    <property type="entry name" value="RNB"/>
    <property type="match status" value="1"/>
</dbReference>
<dbReference type="PANTHER" id="PTHR23355:SF9">
    <property type="entry name" value="DIS3-LIKE EXONUCLEASE 2"/>
    <property type="match status" value="1"/>
</dbReference>